<dbReference type="InterPro" id="IPR001943">
    <property type="entry name" value="UVR_dom"/>
</dbReference>
<dbReference type="SUPFAM" id="SSF47781">
    <property type="entry name" value="RuvA domain 2-like"/>
    <property type="match status" value="1"/>
</dbReference>
<keyword evidence="1 6" id="KW-0963">Cytoplasm</keyword>
<organism evidence="11 12">
    <name type="scientific">Pseudoclavibacter chungangensis</name>
    <dbReference type="NCBI Taxonomy" id="587635"/>
    <lineage>
        <taxon>Bacteria</taxon>
        <taxon>Bacillati</taxon>
        <taxon>Actinomycetota</taxon>
        <taxon>Actinomycetes</taxon>
        <taxon>Micrococcales</taxon>
        <taxon>Microbacteriaceae</taxon>
        <taxon>Pseudoclavibacter</taxon>
    </lineage>
</organism>
<dbReference type="SMART" id="SM00278">
    <property type="entry name" value="HhH1"/>
    <property type="match status" value="2"/>
</dbReference>
<dbReference type="InterPro" id="IPR050066">
    <property type="entry name" value="UvrABC_protein_C"/>
</dbReference>
<dbReference type="InterPro" id="IPR003583">
    <property type="entry name" value="Hlx-hairpin-Hlx_DNA-bd_motif"/>
</dbReference>
<dbReference type="HAMAP" id="MF_00203">
    <property type="entry name" value="UvrC"/>
    <property type="match status" value="1"/>
</dbReference>
<dbReference type="PROSITE" id="PS50164">
    <property type="entry name" value="GIY_YIG"/>
    <property type="match status" value="1"/>
</dbReference>
<dbReference type="InterPro" id="IPR047296">
    <property type="entry name" value="GIY-YIG_UvrC_Cho"/>
</dbReference>
<feature type="domain" description="UvrC family homology region profile" evidence="10">
    <location>
        <begin position="259"/>
        <end position="521"/>
    </location>
</feature>
<keyword evidence="3 6" id="KW-0228">DNA excision</keyword>
<evidence type="ECO:0000313" key="11">
    <source>
        <dbReference type="EMBL" id="KAB1657795.1"/>
    </source>
</evidence>
<name>A0A7J5BTW9_9MICO</name>
<dbReference type="GO" id="GO:0003677">
    <property type="term" value="F:DNA binding"/>
    <property type="evidence" value="ECO:0007669"/>
    <property type="project" value="UniProtKB-UniRule"/>
</dbReference>
<dbReference type="PANTHER" id="PTHR30562">
    <property type="entry name" value="UVRC/OXIDOREDUCTASE"/>
    <property type="match status" value="1"/>
</dbReference>
<comment type="subcellular location">
    <subcellularLocation>
        <location evidence="6">Cytoplasm</location>
    </subcellularLocation>
</comment>
<dbReference type="GO" id="GO:0009432">
    <property type="term" value="P:SOS response"/>
    <property type="evidence" value="ECO:0007669"/>
    <property type="project" value="UniProtKB-UniRule"/>
</dbReference>
<feature type="region of interest" description="Disordered" evidence="7">
    <location>
        <begin position="462"/>
        <end position="492"/>
    </location>
</feature>
<evidence type="ECO:0000313" key="12">
    <source>
        <dbReference type="Proteomes" id="UP000467240"/>
    </source>
</evidence>
<dbReference type="Proteomes" id="UP000467240">
    <property type="component" value="Unassembled WGS sequence"/>
</dbReference>
<dbReference type="Gene3D" id="3.30.420.340">
    <property type="entry name" value="UvrC, RNAse H endonuclease domain"/>
    <property type="match status" value="1"/>
</dbReference>
<dbReference type="Pfam" id="PF14520">
    <property type="entry name" value="HHH_5"/>
    <property type="match status" value="1"/>
</dbReference>
<evidence type="ECO:0000259" key="9">
    <source>
        <dbReference type="PROSITE" id="PS50164"/>
    </source>
</evidence>
<dbReference type="NCBIfam" id="NF001824">
    <property type="entry name" value="PRK00558.1-5"/>
    <property type="match status" value="1"/>
</dbReference>
<keyword evidence="5 6" id="KW-0234">DNA repair</keyword>
<comment type="function">
    <text evidence="6">The UvrABC repair system catalyzes the recognition and processing of DNA lesions. UvrC both incises the 5' and 3' sides of the lesion. The N-terminal half is responsible for the 3' incision and the C-terminal half is responsible for the 5' incision.</text>
</comment>
<dbReference type="SMART" id="SM00465">
    <property type="entry name" value="GIYc"/>
    <property type="match status" value="1"/>
</dbReference>
<dbReference type="NCBIfam" id="TIGR00194">
    <property type="entry name" value="uvrC"/>
    <property type="match status" value="1"/>
</dbReference>
<evidence type="ECO:0000256" key="6">
    <source>
        <dbReference type="HAMAP-Rule" id="MF_00203"/>
    </source>
</evidence>
<dbReference type="SUPFAM" id="SSF82771">
    <property type="entry name" value="GIY-YIG endonuclease"/>
    <property type="match status" value="1"/>
</dbReference>
<reference evidence="11 12" key="1">
    <citation type="submission" date="2019-09" db="EMBL/GenBank/DDBJ databases">
        <title>Phylogeny of genus Pseudoclavibacter and closely related genus.</title>
        <authorList>
            <person name="Li Y."/>
        </authorList>
    </citation>
    <scope>NUCLEOTIDE SEQUENCE [LARGE SCALE GENOMIC DNA]</scope>
    <source>
        <strain evidence="11 12">DSM 23821</strain>
    </source>
</reference>
<dbReference type="InterPro" id="IPR000305">
    <property type="entry name" value="GIY-YIG_endonuc"/>
</dbReference>
<dbReference type="PROSITE" id="PS50165">
    <property type="entry name" value="UVRC"/>
    <property type="match status" value="1"/>
</dbReference>
<evidence type="ECO:0000256" key="7">
    <source>
        <dbReference type="SAM" id="MobiDB-lite"/>
    </source>
</evidence>
<dbReference type="Pfam" id="PF01541">
    <property type="entry name" value="GIY-YIG"/>
    <property type="match status" value="1"/>
</dbReference>
<dbReference type="GO" id="GO:0006289">
    <property type="term" value="P:nucleotide-excision repair"/>
    <property type="evidence" value="ECO:0007669"/>
    <property type="project" value="UniProtKB-UniRule"/>
</dbReference>
<protein>
    <recommendedName>
        <fullName evidence="6">UvrABC system protein C</fullName>
        <shortName evidence="6">Protein UvrC</shortName>
    </recommendedName>
    <alternativeName>
        <fullName evidence="6">Excinuclease ABC subunit C</fullName>
    </alternativeName>
</protein>
<dbReference type="InterPro" id="IPR036876">
    <property type="entry name" value="UVR_dom_sf"/>
</dbReference>
<keyword evidence="12" id="KW-1185">Reference proteome</keyword>
<dbReference type="OrthoDB" id="9804933at2"/>
<gene>
    <name evidence="6 11" type="primary">uvrC</name>
    <name evidence="11" type="ORF">F8O01_07535</name>
</gene>
<accession>A0A7J5BTW9</accession>
<dbReference type="Pfam" id="PF22920">
    <property type="entry name" value="UvrC_RNaseH"/>
    <property type="match status" value="1"/>
</dbReference>
<dbReference type="InterPro" id="IPR035901">
    <property type="entry name" value="GIY-YIG_endonuc_sf"/>
</dbReference>
<evidence type="ECO:0000256" key="1">
    <source>
        <dbReference type="ARBA" id="ARBA00022490"/>
    </source>
</evidence>
<dbReference type="Pfam" id="PF08459">
    <property type="entry name" value="UvrC_RNaseH_dom"/>
    <property type="match status" value="1"/>
</dbReference>
<keyword evidence="4 6" id="KW-0267">Excision nuclease</keyword>
<comment type="caution">
    <text evidence="11">The sequence shown here is derived from an EMBL/GenBank/DDBJ whole genome shotgun (WGS) entry which is preliminary data.</text>
</comment>
<proteinExistence type="inferred from homology"/>
<dbReference type="InterPro" id="IPR001162">
    <property type="entry name" value="UvrC_RNase_H_dom"/>
</dbReference>
<dbReference type="GO" id="GO:0009380">
    <property type="term" value="C:excinuclease repair complex"/>
    <property type="evidence" value="ECO:0007669"/>
    <property type="project" value="InterPro"/>
</dbReference>
<comment type="subunit">
    <text evidence="6">Interacts with UvrB in an incision complex.</text>
</comment>
<dbReference type="FunFam" id="3.40.1440.10:FF:000001">
    <property type="entry name" value="UvrABC system protein C"/>
    <property type="match status" value="1"/>
</dbReference>
<dbReference type="InterPro" id="IPR004791">
    <property type="entry name" value="UvrC"/>
</dbReference>
<dbReference type="Gene3D" id="3.40.1440.10">
    <property type="entry name" value="GIY-YIG endonuclease"/>
    <property type="match status" value="1"/>
</dbReference>
<dbReference type="SUPFAM" id="SSF46600">
    <property type="entry name" value="C-terminal UvrC-binding domain of UvrB"/>
    <property type="match status" value="1"/>
</dbReference>
<dbReference type="RefSeq" id="WP_158040277.1">
    <property type="nucleotide sequence ID" value="NZ_JACCFV010000001.1"/>
</dbReference>
<dbReference type="GO" id="GO:0009381">
    <property type="term" value="F:excinuclease ABC activity"/>
    <property type="evidence" value="ECO:0007669"/>
    <property type="project" value="UniProtKB-UniRule"/>
</dbReference>
<dbReference type="Pfam" id="PF02151">
    <property type="entry name" value="UVR"/>
    <property type="match status" value="1"/>
</dbReference>
<dbReference type="CDD" id="cd10434">
    <property type="entry name" value="GIY-YIG_UvrC_Cho"/>
    <property type="match status" value="1"/>
</dbReference>
<dbReference type="Gene3D" id="1.10.150.20">
    <property type="entry name" value="5' to 3' exonuclease, C-terminal subdomain"/>
    <property type="match status" value="1"/>
</dbReference>
<dbReference type="InterPro" id="IPR010994">
    <property type="entry name" value="RuvA_2-like"/>
</dbReference>
<evidence type="ECO:0000259" key="10">
    <source>
        <dbReference type="PROSITE" id="PS50165"/>
    </source>
</evidence>
<evidence type="ECO:0000259" key="8">
    <source>
        <dbReference type="PROSITE" id="PS50151"/>
    </source>
</evidence>
<evidence type="ECO:0000256" key="2">
    <source>
        <dbReference type="ARBA" id="ARBA00022763"/>
    </source>
</evidence>
<keyword evidence="6" id="KW-0742">SOS response</keyword>
<evidence type="ECO:0000256" key="5">
    <source>
        <dbReference type="ARBA" id="ARBA00023204"/>
    </source>
</evidence>
<dbReference type="PANTHER" id="PTHR30562:SF1">
    <property type="entry name" value="UVRABC SYSTEM PROTEIN C"/>
    <property type="match status" value="1"/>
</dbReference>
<dbReference type="AlphaFoldDB" id="A0A7J5BTW9"/>
<evidence type="ECO:0000256" key="4">
    <source>
        <dbReference type="ARBA" id="ARBA00022881"/>
    </source>
</evidence>
<comment type="similarity">
    <text evidence="6">Belongs to the UvrC family.</text>
</comment>
<feature type="domain" description="GIY-YIG" evidence="9">
    <location>
        <begin position="16"/>
        <end position="95"/>
    </location>
</feature>
<dbReference type="GO" id="GO:0005737">
    <property type="term" value="C:cytoplasm"/>
    <property type="evidence" value="ECO:0007669"/>
    <property type="project" value="UniProtKB-SubCell"/>
</dbReference>
<dbReference type="EMBL" id="WBJZ01000008">
    <property type="protein sequence ID" value="KAB1657795.1"/>
    <property type="molecule type" value="Genomic_DNA"/>
</dbReference>
<sequence>MADELPYRPRTGDIPTAPGVYRFLGPDGRVLYVGKAKSLRQRLSNYFAPLATLHERTRAMVTSAVDVEWTVVRNETESLQLEYTWIQEFSPPFNVRFKDDKSYPFMVVTLADEAPRVMVSRNTRIRGAKYFGPYPKVWAVSETIDLMVRVFPVRTCNDADYKRAMTTGKPCFAGQIGRCGGPCSGRQTIEQHRRTIDDFVRFMESYDRAFVEDFEQRMRDAAAAQRYEEAASWRDRIAALENVLERSTVVLPDRTDLDLYGIVEDELTASIQLFTVRGGRVRGVRGWVVDKELELDTGTLVQQTLQQVYAHEGHRPASEIVVPVLPDDAEALGTWLGELRSTRVTLRTAQRGPKRELQETATLNAAGALTQYKLKRTADYVARTEALTDIQDALGMDEAPLRIESFDISHLQGTGIVGSMVVFEDGLPKKNHYRRFSIAESRDDTDSMHQVLTRRLAYLREDETAPAATSSPAATDASDATDATDAEAAVVPDKRSRFSYRPQLLLIDGGAPQVAAAQRALDESGVEGIAIAGIAKRLEELWQPGEEFPVILPRGSEALFLLQRVRDEAHRFAITHQRTTRKRGLATQLEDVPGLGPVRVQTLLKHFGSVKRLREADEATLLEAPGFGPTTARAILQVLHGDGGGPAPG</sequence>
<feature type="compositionally biased region" description="Low complexity" evidence="7">
    <location>
        <begin position="465"/>
        <end position="489"/>
    </location>
</feature>
<dbReference type="InterPro" id="IPR038476">
    <property type="entry name" value="UvrC_RNase_H_dom_sf"/>
</dbReference>
<dbReference type="PROSITE" id="PS50151">
    <property type="entry name" value="UVR"/>
    <property type="match status" value="1"/>
</dbReference>
<keyword evidence="2 6" id="KW-0227">DNA damage</keyword>
<evidence type="ECO:0000256" key="3">
    <source>
        <dbReference type="ARBA" id="ARBA00022769"/>
    </source>
</evidence>
<feature type="domain" description="UVR" evidence="8">
    <location>
        <begin position="208"/>
        <end position="243"/>
    </location>
</feature>